<evidence type="ECO:0000259" key="2">
    <source>
        <dbReference type="Pfam" id="PF07940"/>
    </source>
</evidence>
<dbReference type="RefSeq" id="WP_338391207.1">
    <property type="nucleotide sequence ID" value="NZ_AP025314.1"/>
</dbReference>
<dbReference type="InterPro" id="IPR008929">
    <property type="entry name" value="Chondroitin_lyas"/>
</dbReference>
<sequence length="639" mass="72736">MRYFVSNFLLLILLFRLPLSVEAGHKVFTTKYTLEDVRKAVAIQKTDWLPFPRINDRKGWNALPDNVRKDLVKRGEKAMQTKPRNPLPSEFMESFKKGDRSKLDKLLHRNLATMNDLVLAECVENKGRFIPFISDFIWTFSEASTWSGVAHLTMQRGGRGLPLIDDPVVDLFAGRIAKSFAITDYLLGDKLDGYSKEVRRRMRLEVKKRVLDPVATRDTYWWMGKGERFVNNWNPWVSSNVLIATLVFENDPKLKAERVYRLMGFVDRFFNQYPEDGGCDEGPNYWGRAAGSAFDFSEWIRIFSQGKMDVNDDPLFGNMLAYIYKSQISGKAFVNYADAAPFFTPPVNLIARAGEASGDKNLTDFATYFAKGRISKSSIDRQLFGLFFPVKKDSENSHPPYLKDVWLKETGFMTARDKAGSDKGFFLSAKAGHNAESHNHNDVGNFVLYFNGKPVLVDVGSDTYTLNTFGPNRYKIWNMQSEYHNLPVINGIGQKNGREFKSSKIIYSANSQNALLSQDIASAYPKNAGVKSWNRTIKLKRGKGLELTDRFVLNKTEGKSALHFMTPNEVRKGKKGKLIIVTENGDEMTLTYNASVFEAEVESVSISKKIKRNWGQMNRIVLTAKNTPKEGKWKVFVRN</sequence>
<gene>
    <name evidence="3" type="ORF">FUAX_20430</name>
</gene>
<accession>A0AAU9D9M0</accession>
<evidence type="ECO:0000256" key="1">
    <source>
        <dbReference type="ARBA" id="ARBA00004196"/>
    </source>
</evidence>
<dbReference type="GO" id="GO:0030313">
    <property type="term" value="C:cell envelope"/>
    <property type="evidence" value="ECO:0007669"/>
    <property type="project" value="UniProtKB-SubCell"/>
</dbReference>
<comment type="subcellular location">
    <subcellularLocation>
        <location evidence="1">Cell envelope</location>
    </subcellularLocation>
</comment>
<protein>
    <submittedName>
        <fullName evidence="3">Heparinase</fullName>
    </submittedName>
</protein>
<organism evidence="3 4">
    <name type="scientific">Fulvitalea axinellae</name>
    <dbReference type="NCBI Taxonomy" id="1182444"/>
    <lineage>
        <taxon>Bacteria</taxon>
        <taxon>Pseudomonadati</taxon>
        <taxon>Bacteroidota</taxon>
        <taxon>Cytophagia</taxon>
        <taxon>Cytophagales</taxon>
        <taxon>Persicobacteraceae</taxon>
        <taxon>Fulvitalea</taxon>
    </lineage>
</organism>
<dbReference type="Pfam" id="PF07940">
    <property type="entry name" value="Hepar_II_III_C"/>
    <property type="match status" value="1"/>
</dbReference>
<name>A0AAU9D9M0_9BACT</name>
<evidence type="ECO:0000313" key="4">
    <source>
        <dbReference type="Proteomes" id="UP001348817"/>
    </source>
</evidence>
<dbReference type="InterPro" id="IPR012480">
    <property type="entry name" value="Hepar_II_III_C"/>
</dbReference>
<dbReference type="AlphaFoldDB" id="A0AAU9D9M0"/>
<dbReference type="Gene3D" id="1.50.10.100">
    <property type="entry name" value="Chondroitin AC/alginate lyase"/>
    <property type="match status" value="1"/>
</dbReference>
<dbReference type="GO" id="GO:0016829">
    <property type="term" value="F:lyase activity"/>
    <property type="evidence" value="ECO:0007669"/>
    <property type="project" value="InterPro"/>
</dbReference>
<proteinExistence type="predicted"/>
<dbReference type="KEGG" id="fax:FUAX_20430"/>
<dbReference type="SUPFAM" id="SSF48230">
    <property type="entry name" value="Chondroitin AC/alginate lyase"/>
    <property type="match status" value="1"/>
</dbReference>
<feature type="domain" description="Heparinase II/III-like C-terminal" evidence="2">
    <location>
        <begin position="406"/>
        <end position="596"/>
    </location>
</feature>
<dbReference type="EMBL" id="AP025314">
    <property type="protein sequence ID" value="BDD09611.1"/>
    <property type="molecule type" value="Genomic_DNA"/>
</dbReference>
<reference evidence="3 4" key="1">
    <citation type="submission" date="2021-12" db="EMBL/GenBank/DDBJ databases">
        <title>Genome sequencing of bacteria with rrn-lacking chromosome and rrn-plasmid.</title>
        <authorList>
            <person name="Anda M."/>
            <person name="Iwasaki W."/>
        </authorList>
    </citation>
    <scope>NUCLEOTIDE SEQUENCE [LARGE SCALE GENOMIC DNA]</scope>
    <source>
        <strain evidence="3 4">DSM 100852</strain>
    </source>
</reference>
<dbReference type="Gene3D" id="2.70.98.70">
    <property type="match status" value="1"/>
</dbReference>
<evidence type="ECO:0000313" key="3">
    <source>
        <dbReference type="EMBL" id="BDD09611.1"/>
    </source>
</evidence>
<dbReference type="Proteomes" id="UP001348817">
    <property type="component" value="Chromosome"/>
</dbReference>
<keyword evidence="4" id="KW-1185">Reference proteome</keyword>